<dbReference type="GO" id="GO:0006998">
    <property type="term" value="P:nuclear envelope organization"/>
    <property type="evidence" value="ECO:0007669"/>
    <property type="project" value="TreeGrafter"/>
</dbReference>
<dbReference type="PROSITE" id="PS51842">
    <property type="entry name" value="IF_ROD_2"/>
    <property type="match status" value="1"/>
</dbReference>
<dbReference type="GO" id="GO:0090435">
    <property type="term" value="P:protein localization to nuclear envelope"/>
    <property type="evidence" value="ECO:0007669"/>
    <property type="project" value="TreeGrafter"/>
</dbReference>
<protein>
    <submittedName>
        <fullName evidence="6">IF rod domain-containing protein</fullName>
    </submittedName>
</protein>
<dbReference type="GO" id="GO:0005200">
    <property type="term" value="F:structural constituent of cytoskeleton"/>
    <property type="evidence" value="ECO:0007669"/>
    <property type="project" value="TreeGrafter"/>
</dbReference>
<feature type="compositionally biased region" description="Basic residues" evidence="3">
    <location>
        <begin position="1"/>
        <end position="12"/>
    </location>
</feature>
<evidence type="ECO:0000256" key="2">
    <source>
        <dbReference type="ARBA" id="ARBA00023054"/>
    </source>
</evidence>
<evidence type="ECO:0000313" key="5">
    <source>
        <dbReference type="Proteomes" id="UP000887565"/>
    </source>
</evidence>
<accession>A0A915L0H5</accession>
<dbReference type="PANTHER" id="PTHR45721:SF11">
    <property type="entry name" value="LAMIN DM0-RELATED"/>
    <property type="match status" value="1"/>
</dbReference>
<feature type="region of interest" description="Disordered" evidence="3">
    <location>
        <begin position="1"/>
        <end position="88"/>
    </location>
</feature>
<dbReference type="GO" id="GO:0031507">
    <property type="term" value="P:heterochromatin formation"/>
    <property type="evidence" value="ECO:0007669"/>
    <property type="project" value="TreeGrafter"/>
</dbReference>
<feature type="domain" description="IF rod" evidence="4">
    <location>
        <begin position="82"/>
        <end position="108"/>
    </location>
</feature>
<evidence type="ECO:0000256" key="3">
    <source>
        <dbReference type="SAM" id="MobiDB-lite"/>
    </source>
</evidence>
<reference evidence="6" key="1">
    <citation type="submission" date="2022-11" db="UniProtKB">
        <authorList>
            <consortium name="WormBaseParasite"/>
        </authorList>
    </citation>
    <scope>IDENTIFICATION</scope>
</reference>
<dbReference type="SUPFAM" id="SSF64593">
    <property type="entry name" value="Intermediate filament protein, coiled coil region"/>
    <property type="match status" value="1"/>
</dbReference>
<proteinExistence type="predicted"/>
<dbReference type="GO" id="GO:0007097">
    <property type="term" value="P:nuclear migration"/>
    <property type="evidence" value="ECO:0007669"/>
    <property type="project" value="TreeGrafter"/>
</dbReference>
<sequence>MSSAKSVRKSHHIMTSTVTPTNKDNVKWKKLFGGRPSSVNVVSNLDASGDSGYGQTATNGSETASTGRQTPVSPTRLSRQQEKQQLSHLNDRLAQYIERVRSLETENQ</sequence>
<name>A0A915L0H5_ROMCU</name>
<keyword evidence="5" id="KW-1185">Reference proteome</keyword>
<dbReference type="GO" id="GO:0051664">
    <property type="term" value="P:nuclear pore localization"/>
    <property type="evidence" value="ECO:0007669"/>
    <property type="project" value="TreeGrafter"/>
</dbReference>
<keyword evidence="2" id="KW-0175">Coiled coil</keyword>
<keyword evidence="1" id="KW-0403">Intermediate filament</keyword>
<feature type="compositionally biased region" description="Polar residues" evidence="3">
    <location>
        <begin position="13"/>
        <end position="23"/>
    </location>
</feature>
<dbReference type="PANTHER" id="PTHR45721">
    <property type="entry name" value="LAMIN DM0-RELATED"/>
    <property type="match status" value="1"/>
</dbReference>
<evidence type="ECO:0000259" key="4">
    <source>
        <dbReference type="PROSITE" id="PS51842"/>
    </source>
</evidence>
<feature type="compositionally biased region" description="Polar residues" evidence="3">
    <location>
        <begin position="37"/>
        <end position="46"/>
    </location>
</feature>
<evidence type="ECO:0000313" key="6">
    <source>
        <dbReference type="WBParaSite" id="nRc.2.0.1.t44567-RA"/>
    </source>
</evidence>
<dbReference type="Proteomes" id="UP000887565">
    <property type="component" value="Unplaced"/>
</dbReference>
<evidence type="ECO:0000256" key="1">
    <source>
        <dbReference type="ARBA" id="ARBA00022754"/>
    </source>
</evidence>
<dbReference type="WBParaSite" id="nRc.2.0.1.t44567-RA">
    <property type="protein sequence ID" value="nRc.2.0.1.t44567-RA"/>
    <property type="gene ID" value="nRc.2.0.1.g44567"/>
</dbReference>
<dbReference type="InterPro" id="IPR039008">
    <property type="entry name" value="IF_rod_dom"/>
</dbReference>
<dbReference type="GO" id="GO:0005652">
    <property type="term" value="C:nuclear lamina"/>
    <property type="evidence" value="ECO:0007669"/>
    <property type="project" value="TreeGrafter"/>
</dbReference>
<feature type="compositionally biased region" description="Polar residues" evidence="3">
    <location>
        <begin position="53"/>
        <end position="88"/>
    </location>
</feature>
<organism evidence="5 6">
    <name type="scientific">Romanomermis culicivorax</name>
    <name type="common">Nematode worm</name>
    <dbReference type="NCBI Taxonomy" id="13658"/>
    <lineage>
        <taxon>Eukaryota</taxon>
        <taxon>Metazoa</taxon>
        <taxon>Ecdysozoa</taxon>
        <taxon>Nematoda</taxon>
        <taxon>Enoplea</taxon>
        <taxon>Dorylaimia</taxon>
        <taxon>Mermithida</taxon>
        <taxon>Mermithoidea</taxon>
        <taxon>Mermithidae</taxon>
        <taxon>Romanomermis</taxon>
    </lineage>
</organism>
<dbReference type="GO" id="GO:0005882">
    <property type="term" value="C:intermediate filament"/>
    <property type="evidence" value="ECO:0007669"/>
    <property type="project" value="UniProtKB-KW"/>
</dbReference>
<dbReference type="AlphaFoldDB" id="A0A915L0H5"/>